<comment type="caution">
    <text evidence="2">The sequence shown here is derived from an EMBL/GenBank/DDBJ whole genome shotgun (WGS) entry which is preliminary data.</text>
</comment>
<name>A0AAW1XQM1_RUBAR</name>
<dbReference type="Proteomes" id="UP001457282">
    <property type="component" value="Unassembled WGS sequence"/>
</dbReference>
<dbReference type="EMBL" id="JBEDUW010000003">
    <property type="protein sequence ID" value="KAK9939057.1"/>
    <property type="molecule type" value="Genomic_DNA"/>
</dbReference>
<evidence type="ECO:0000313" key="3">
    <source>
        <dbReference type="Proteomes" id="UP001457282"/>
    </source>
</evidence>
<keyword evidence="1" id="KW-0812">Transmembrane</keyword>
<organism evidence="2 3">
    <name type="scientific">Rubus argutus</name>
    <name type="common">Southern blackberry</name>
    <dbReference type="NCBI Taxonomy" id="59490"/>
    <lineage>
        <taxon>Eukaryota</taxon>
        <taxon>Viridiplantae</taxon>
        <taxon>Streptophyta</taxon>
        <taxon>Embryophyta</taxon>
        <taxon>Tracheophyta</taxon>
        <taxon>Spermatophyta</taxon>
        <taxon>Magnoliopsida</taxon>
        <taxon>eudicotyledons</taxon>
        <taxon>Gunneridae</taxon>
        <taxon>Pentapetalae</taxon>
        <taxon>rosids</taxon>
        <taxon>fabids</taxon>
        <taxon>Rosales</taxon>
        <taxon>Rosaceae</taxon>
        <taxon>Rosoideae</taxon>
        <taxon>Rosoideae incertae sedis</taxon>
        <taxon>Rubus</taxon>
    </lineage>
</organism>
<feature type="transmembrane region" description="Helical" evidence="1">
    <location>
        <begin position="6"/>
        <end position="27"/>
    </location>
</feature>
<sequence length="73" mass="7331">MDKNARTVIIVVSILFAVKLLIAVCLYRRGHKAEFDGKLDFDMEGGGAAVDGGPNVDCGGGANFDGGGGGGGC</sequence>
<protein>
    <submittedName>
        <fullName evidence="2">Uncharacterized protein</fullName>
    </submittedName>
</protein>
<keyword evidence="3" id="KW-1185">Reference proteome</keyword>
<accession>A0AAW1XQM1</accession>
<evidence type="ECO:0000256" key="1">
    <source>
        <dbReference type="SAM" id="Phobius"/>
    </source>
</evidence>
<keyword evidence="1" id="KW-0472">Membrane</keyword>
<keyword evidence="1" id="KW-1133">Transmembrane helix</keyword>
<dbReference type="AlphaFoldDB" id="A0AAW1XQM1"/>
<reference evidence="2 3" key="1">
    <citation type="journal article" date="2023" name="G3 (Bethesda)">
        <title>A chromosome-length genome assembly and annotation of blackberry (Rubus argutus, cv. 'Hillquist').</title>
        <authorList>
            <person name="Bruna T."/>
            <person name="Aryal R."/>
            <person name="Dudchenko O."/>
            <person name="Sargent D.J."/>
            <person name="Mead D."/>
            <person name="Buti M."/>
            <person name="Cavallini A."/>
            <person name="Hytonen T."/>
            <person name="Andres J."/>
            <person name="Pham M."/>
            <person name="Weisz D."/>
            <person name="Mascagni F."/>
            <person name="Usai G."/>
            <person name="Natali L."/>
            <person name="Bassil N."/>
            <person name="Fernandez G.E."/>
            <person name="Lomsadze A."/>
            <person name="Armour M."/>
            <person name="Olukolu B."/>
            <person name="Poorten T."/>
            <person name="Britton C."/>
            <person name="Davik J."/>
            <person name="Ashrafi H."/>
            <person name="Aiden E.L."/>
            <person name="Borodovsky M."/>
            <person name="Worthington M."/>
        </authorList>
    </citation>
    <scope>NUCLEOTIDE SEQUENCE [LARGE SCALE GENOMIC DNA]</scope>
    <source>
        <strain evidence="2">PI 553951</strain>
    </source>
</reference>
<proteinExistence type="predicted"/>
<evidence type="ECO:0000313" key="2">
    <source>
        <dbReference type="EMBL" id="KAK9939057.1"/>
    </source>
</evidence>
<gene>
    <name evidence="2" type="ORF">M0R45_015766</name>
</gene>